<evidence type="ECO:0000256" key="1">
    <source>
        <dbReference type="SAM" id="MobiDB-lite"/>
    </source>
</evidence>
<feature type="compositionally biased region" description="Basic and acidic residues" evidence="1">
    <location>
        <begin position="91"/>
        <end position="102"/>
    </location>
</feature>
<reference evidence="2" key="3">
    <citation type="journal article" date="2017" name="Nature">
        <title>Genome sequence of the progenitor of the wheat D genome Aegilops tauschii.</title>
        <authorList>
            <person name="Luo M.C."/>
            <person name="Gu Y.Q."/>
            <person name="Puiu D."/>
            <person name="Wang H."/>
            <person name="Twardziok S.O."/>
            <person name="Deal K.R."/>
            <person name="Huo N."/>
            <person name="Zhu T."/>
            <person name="Wang L."/>
            <person name="Wang Y."/>
            <person name="McGuire P.E."/>
            <person name="Liu S."/>
            <person name="Long H."/>
            <person name="Ramasamy R.K."/>
            <person name="Rodriguez J.C."/>
            <person name="Van S.L."/>
            <person name="Yuan L."/>
            <person name="Wang Z."/>
            <person name="Xia Z."/>
            <person name="Xiao L."/>
            <person name="Anderson O.D."/>
            <person name="Ouyang S."/>
            <person name="Liang Y."/>
            <person name="Zimin A.V."/>
            <person name="Pertea G."/>
            <person name="Qi P."/>
            <person name="Bennetzen J.L."/>
            <person name="Dai X."/>
            <person name="Dawson M.W."/>
            <person name="Muller H.G."/>
            <person name="Kugler K."/>
            <person name="Rivarola-Duarte L."/>
            <person name="Spannagl M."/>
            <person name="Mayer K.F.X."/>
            <person name="Lu F.H."/>
            <person name="Bevan M.W."/>
            <person name="Leroy P."/>
            <person name="Li P."/>
            <person name="You F.M."/>
            <person name="Sun Q."/>
            <person name="Liu Z."/>
            <person name="Lyons E."/>
            <person name="Wicker T."/>
            <person name="Salzberg S.L."/>
            <person name="Devos K.M."/>
            <person name="Dvorak J."/>
        </authorList>
    </citation>
    <scope>NUCLEOTIDE SEQUENCE [LARGE SCALE GENOMIC DNA]</scope>
    <source>
        <strain evidence="2">cv. AL8/78</strain>
    </source>
</reference>
<sequence>MEVPTEPNNRTPNKQTNRLIRFGSVRFFGFRCDSAHPDPARPRASNPTSISRPAKKRPQLWSISMAARQGQPAQHAATSHTNPGRRARSRWPKDPERPDPDRTPSPPSPNSGANRGRSTPLLHPTAAEAASPGRARSAVTTSSTLAGVTLTQPRTRLQDPSRLHSEPEPVRQGLRCYSLAKLRHSAALPAMRRHTRRNLPRCPLGVPPPREGSPPGHADPARRLRRLG</sequence>
<keyword evidence="3" id="KW-1185">Reference proteome</keyword>
<feature type="compositionally biased region" description="Basic and acidic residues" evidence="1">
    <location>
        <begin position="156"/>
        <end position="169"/>
    </location>
</feature>
<dbReference type="Proteomes" id="UP000015105">
    <property type="component" value="Chromosome 5D"/>
</dbReference>
<feature type="region of interest" description="Disordered" evidence="1">
    <location>
        <begin position="187"/>
        <end position="228"/>
    </location>
</feature>
<organism evidence="2 3">
    <name type="scientific">Aegilops tauschii subsp. strangulata</name>
    <name type="common">Goatgrass</name>
    <dbReference type="NCBI Taxonomy" id="200361"/>
    <lineage>
        <taxon>Eukaryota</taxon>
        <taxon>Viridiplantae</taxon>
        <taxon>Streptophyta</taxon>
        <taxon>Embryophyta</taxon>
        <taxon>Tracheophyta</taxon>
        <taxon>Spermatophyta</taxon>
        <taxon>Magnoliopsida</taxon>
        <taxon>Liliopsida</taxon>
        <taxon>Poales</taxon>
        <taxon>Poaceae</taxon>
        <taxon>BOP clade</taxon>
        <taxon>Pooideae</taxon>
        <taxon>Triticodae</taxon>
        <taxon>Triticeae</taxon>
        <taxon>Triticinae</taxon>
        <taxon>Aegilops</taxon>
    </lineage>
</organism>
<proteinExistence type="predicted"/>
<feature type="compositionally biased region" description="Polar residues" evidence="1">
    <location>
        <begin position="138"/>
        <end position="155"/>
    </location>
</feature>
<reference evidence="2" key="4">
    <citation type="submission" date="2019-03" db="UniProtKB">
        <authorList>
            <consortium name="EnsemblPlants"/>
        </authorList>
    </citation>
    <scope>IDENTIFICATION</scope>
</reference>
<protein>
    <submittedName>
        <fullName evidence="2">Uncharacterized protein</fullName>
    </submittedName>
</protein>
<dbReference type="AlphaFoldDB" id="A0A453KFW8"/>
<reference evidence="2" key="5">
    <citation type="journal article" date="2021" name="G3 (Bethesda)">
        <title>Aegilops tauschii genome assembly Aet v5.0 features greater sequence contiguity and improved annotation.</title>
        <authorList>
            <person name="Wang L."/>
            <person name="Zhu T."/>
            <person name="Rodriguez J.C."/>
            <person name="Deal K.R."/>
            <person name="Dubcovsky J."/>
            <person name="McGuire P.E."/>
            <person name="Lux T."/>
            <person name="Spannagl M."/>
            <person name="Mayer K.F.X."/>
            <person name="Baldrich P."/>
            <person name="Meyers B.C."/>
            <person name="Huo N."/>
            <person name="Gu Y.Q."/>
            <person name="Zhou H."/>
            <person name="Devos K.M."/>
            <person name="Bennetzen J.L."/>
            <person name="Unver T."/>
            <person name="Budak H."/>
            <person name="Gulick P.J."/>
            <person name="Galiba G."/>
            <person name="Kalapos B."/>
            <person name="Nelson D.R."/>
            <person name="Li P."/>
            <person name="You F.M."/>
            <person name="Luo M.C."/>
            <person name="Dvorak J."/>
        </authorList>
    </citation>
    <scope>NUCLEOTIDE SEQUENCE [LARGE SCALE GENOMIC DNA]</scope>
    <source>
        <strain evidence="2">cv. AL8/78</strain>
    </source>
</reference>
<feature type="region of interest" description="Disordered" evidence="1">
    <location>
        <begin position="30"/>
        <end position="170"/>
    </location>
</feature>
<evidence type="ECO:0000313" key="2">
    <source>
        <dbReference type="EnsemblPlants" id="AET5Gv20402700.25"/>
    </source>
</evidence>
<accession>A0A453KFW8</accession>
<dbReference type="EnsemblPlants" id="AET5Gv20402700.25">
    <property type="protein sequence ID" value="AET5Gv20402700.25"/>
    <property type="gene ID" value="AET5Gv20402700"/>
</dbReference>
<evidence type="ECO:0000313" key="3">
    <source>
        <dbReference type="Proteomes" id="UP000015105"/>
    </source>
</evidence>
<reference evidence="3" key="1">
    <citation type="journal article" date="2014" name="Science">
        <title>Ancient hybridizations among the ancestral genomes of bread wheat.</title>
        <authorList>
            <consortium name="International Wheat Genome Sequencing Consortium,"/>
            <person name="Marcussen T."/>
            <person name="Sandve S.R."/>
            <person name="Heier L."/>
            <person name="Spannagl M."/>
            <person name="Pfeifer M."/>
            <person name="Jakobsen K.S."/>
            <person name="Wulff B.B."/>
            <person name="Steuernagel B."/>
            <person name="Mayer K.F."/>
            <person name="Olsen O.A."/>
        </authorList>
    </citation>
    <scope>NUCLEOTIDE SEQUENCE [LARGE SCALE GENOMIC DNA]</scope>
    <source>
        <strain evidence="3">cv. AL8/78</strain>
    </source>
</reference>
<dbReference type="Gramene" id="AET5Gv20402700.25">
    <property type="protein sequence ID" value="AET5Gv20402700.25"/>
    <property type="gene ID" value="AET5Gv20402700"/>
</dbReference>
<reference evidence="3" key="2">
    <citation type="journal article" date="2017" name="Nat. Plants">
        <title>The Aegilops tauschii genome reveals multiple impacts of transposons.</title>
        <authorList>
            <person name="Zhao G."/>
            <person name="Zou C."/>
            <person name="Li K."/>
            <person name="Wang K."/>
            <person name="Li T."/>
            <person name="Gao L."/>
            <person name="Zhang X."/>
            <person name="Wang H."/>
            <person name="Yang Z."/>
            <person name="Liu X."/>
            <person name="Jiang W."/>
            <person name="Mao L."/>
            <person name="Kong X."/>
            <person name="Jiao Y."/>
            <person name="Jia J."/>
        </authorList>
    </citation>
    <scope>NUCLEOTIDE SEQUENCE [LARGE SCALE GENOMIC DNA]</scope>
    <source>
        <strain evidence="3">cv. AL8/78</strain>
    </source>
</reference>
<name>A0A453KFW8_AEGTS</name>